<comment type="subunit">
    <text evidence="11">Associates with the SNF1-related protein kinase (SnRK) complex. Interacts with AL1, a geminivirus (TGMV) protein essential for viral replication.</text>
</comment>
<dbReference type="PANTHER" id="PTHR24346">
    <property type="entry name" value="MAP/MICROTUBULE AFFINITY-REGULATING KINASE"/>
    <property type="match status" value="1"/>
</dbReference>
<dbReference type="EnsemblPlants" id="Pp3c22_18850V3.1">
    <property type="protein sequence ID" value="Pp3c22_18850V3.1"/>
    <property type="gene ID" value="Pp3c22_18850"/>
</dbReference>
<dbReference type="Proteomes" id="UP000006727">
    <property type="component" value="Chromosome 22"/>
</dbReference>
<reference evidence="13 15" key="1">
    <citation type="journal article" date="2008" name="Science">
        <title>The Physcomitrella genome reveals evolutionary insights into the conquest of land by plants.</title>
        <authorList>
            <person name="Rensing S."/>
            <person name="Lang D."/>
            <person name="Zimmer A."/>
            <person name="Terry A."/>
            <person name="Salamov A."/>
            <person name="Shapiro H."/>
            <person name="Nishiyama T."/>
            <person name="Perroud P.-F."/>
            <person name="Lindquist E."/>
            <person name="Kamisugi Y."/>
            <person name="Tanahashi T."/>
            <person name="Sakakibara K."/>
            <person name="Fujita T."/>
            <person name="Oishi K."/>
            <person name="Shin-I T."/>
            <person name="Kuroki Y."/>
            <person name="Toyoda A."/>
            <person name="Suzuki Y."/>
            <person name="Hashimoto A."/>
            <person name="Yamaguchi K."/>
            <person name="Sugano A."/>
            <person name="Kohara Y."/>
            <person name="Fujiyama A."/>
            <person name="Anterola A."/>
            <person name="Aoki S."/>
            <person name="Ashton N."/>
            <person name="Barbazuk W.B."/>
            <person name="Barker E."/>
            <person name="Bennetzen J."/>
            <person name="Bezanilla M."/>
            <person name="Blankenship R."/>
            <person name="Cho S.H."/>
            <person name="Dutcher S."/>
            <person name="Estelle M."/>
            <person name="Fawcett J.A."/>
            <person name="Gundlach H."/>
            <person name="Hanada K."/>
            <person name="Heyl A."/>
            <person name="Hicks K.A."/>
            <person name="Hugh J."/>
            <person name="Lohr M."/>
            <person name="Mayer K."/>
            <person name="Melkozernov A."/>
            <person name="Murata T."/>
            <person name="Nelson D."/>
            <person name="Pils B."/>
            <person name="Prigge M."/>
            <person name="Reiss B."/>
            <person name="Renner T."/>
            <person name="Rombauts S."/>
            <person name="Rushton P."/>
            <person name="Sanderfoot A."/>
            <person name="Schween G."/>
            <person name="Shiu S.-H."/>
            <person name="Stueber K."/>
            <person name="Theodoulou F.L."/>
            <person name="Tu H."/>
            <person name="Van de Peer Y."/>
            <person name="Verrier P.J."/>
            <person name="Waters E."/>
            <person name="Wood A."/>
            <person name="Yang L."/>
            <person name="Cove D."/>
            <person name="Cuming A."/>
            <person name="Hasebe M."/>
            <person name="Lucas S."/>
            <person name="Mishler D.B."/>
            <person name="Reski R."/>
            <person name="Grigoriev I."/>
            <person name="Quatrano R.S."/>
            <person name="Boore J.L."/>
        </authorList>
    </citation>
    <scope>NUCLEOTIDE SEQUENCE [LARGE SCALE GENOMIC DNA]</scope>
    <source>
        <strain evidence="14 15">cv. Gransden 2004</strain>
    </source>
</reference>
<keyword evidence="15" id="KW-1185">Reference proteome</keyword>
<evidence type="ECO:0000256" key="11">
    <source>
        <dbReference type="ARBA" id="ARBA00066296"/>
    </source>
</evidence>
<evidence type="ECO:0000256" key="1">
    <source>
        <dbReference type="ARBA" id="ARBA00012513"/>
    </source>
</evidence>
<dbReference type="SMART" id="SM00220">
    <property type="entry name" value="S_TKc"/>
    <property type="match status" value="1"/>
</dbReference>
<organism evidence="13">
    <name type="scientific">Physcomitrium patens</name>
    <name type="common">Spreading-leaved earth moss</name>
    <name type="synonym">Physcomitrella patens</name>
    <dbReference type="NCBI Taxonomy" id="3218"/>
    <lineage>
        <taxon>Eukaryota</taxon>
        <taxon>Viridiplantae</taxon>
        <taxon>Streptophyta</taxon>
        <taxon>Embryophyta</taxon>
        <taxon>Bryophyta</taxon>
        <taxon>Bryophytina</taxon>
        <taxon>Bryopsida</taxon>
        <taxon>Funariidae</taxon>
        <taxon>Funariales</taxon>
        <taxon>Funariaceae</taxon>
        <taxon>Physcomitrium</taxon>
    </lineage>
</organism>
<dbReference type="GO" id="GO:0035556">
    <property type="term" value="P:intracellular signal transduction"/>
    <property type="evidence" value="ECO:0000318"/>
    <property type="project" value="GO_Central"/>
</dbReference>
<dbReference type="GO" id="GO:0051707">
    <property type="term" value="P:response to other organism"/>
    <property type="evidence" value="ECO:0007669"/>
    <property type="project" value="UniProtKB-ARBA"/>
</dbReference>
<evidence type="ECO:0000313" key="15">
    <source>
        <dbReference type="Proteomes" id="UP000006727"/>
    </source>
</evidence>
<keyword evidence="4" id="KW-0808">Transferase</keyword>
<dbReference type="EC" id="2.7.11.1" evidence="1"/>
<evidence type="ECO:0000256" key="4">
    <source>
        <dbReference type="ARBA" id="ARBA00022679"/>
    </source>
</evidence>
<reference evidence="14" key="3">
    <citation type="submission" date="2020-12" db="UniProtKB">
        <authorList>
            <consortium name="EnsemblPlants"/>
        </authorList>
    </citation>
    <scope>IDENTIFICATION</scope>
</reference>
<dbReference type="CDD" id="cd14008">
    <property type="entry name" value="STKc_LKB1_CaMKK"/>
    <property type="match status" value="1"/>
</dbReference>
<dbReference type="GO" id="GO:0005737">
    <property type="term" value="C:cytoplasm"/>
    <property type="evidence" value="ECO:0000318"/>
    <property type="project" value="GO_Central"/>
</dbReference>
<keyword evidence="5" id="KW-0547">Nucleotide-binding</keyword>
<evidence type="ECO:0000256" key="5">
    <source>
        <dbReference type="ARBA" id="ARBA00022741"/>
    </source>
</evidence>
<proteinExistence type="predicted"/>
<dbReference type="KEGG" id="ppp:112274961"/>
<evidence type="ECO:0000259" key="12">
    <source>
        <dbReference type="PROSITE" id="PS50011"/>
    </source>
</evidence>
<dbReference type="Gramene" id="Pp3c22_18850V3.2">
    <property type="protein sequence ID" value="Pp3c22_18850V3.2"/>
    <property type="gene ID" value="Pp3c22_18850"/>
</dbReference>
<keyword evidence="2" id="KW-0723">Serine/threonine-protein kinase</keyword>
<dbReference type="RefSeq" id="XP_024360617.1">
    <property type="nucleotide sequence ID" value="XM_024504849.2"/>
</dbReference>
<evidence type="ECO:0000256" key="2">
    <source>
        <dbReference type="ARBA" id="ARBA00022527"/>
    </source>
</evidence>
<dbReference type="AlphaFoldDB" id="A0A2K1IP02"/>
<dbReference type="PaxDb" id="3218-PP1S92_7V6.1"/>
<dbReference type="FunFam" id="1.10.510.10:FF:000747">
    <property type="entry name" value="Serine/threonine-protein kinase GRIK2"/>
    <property type="match status" value="1"/>
</dbReference>
<keyword evidence="3" id="KW-0597">Phosphoprotein</keyword>
<dbReference type="FunCoup" id="A0A2K1IP02">
    <property type="interactions" value="1705"/>
</dbReference>
<dbReference type="Pfam" id="PF00069">
    <property type="entry name" value="Pkinase"/>
    <property type="match status" value="1"/>
</dbReference>
<dbReference type="InterPro" id="IPR011009">
    <property type="entry name" value="Kinase-like_dom_sf"/>
</dbReference>
<feature type="domain" description="Protein kinase" evidence="12">
    <location>
        <begin position="129"/>
        <end position="390"/>
    </location>
</feature>
<dbReference type="PROSITE" id="PS50011">
    <property type="entry name" value="PROTEIN_KINASE_DOM"/>
    <property type="match status" value="1"/>
</dbReference>
<gene>
    <name evidence="14" type="primary">LOC112274961</name>
    <name evidence="13" type="ORF">PHYPA_027322</name>
</gene>
<dbReference type="GeneID" id="112274961"/>
<evidence type="ECO:0000256" key="3">
    <source>
        <dbReference type="ARBA" id="ARBA00022553"/>
    </source>
</evidence>
<comment type="function">
    <text evidence="10">Activates SnRK1.1/KIN10 and SnRK1.2/KIN11 by phosphorylation of their activation-loop 'Thr-198' and 'Thr-176', respectively. Required for the regulation by SnRK1 kinases of the transcription of a large set of genes, the modification the activity of metabolic enzymes, and the control of various nutrient-responsive cellular developmental processes.</text>
</comment>
<dbReference type="EMBL" id="ABEU02000022">
    <property type="protein sequence ID" value="PNR31006.1"/>
    <property type="molecule type" value="Genomic_DNA"/>
</dbReference>
<evidence type="ECO:0000256" key="6">
    <source>
        <dbReference type="ARBA" id="ARBA00022777"/>
    </source>
</evidence>
<evidence type="ECO:0000256" key="7">
    <source>
        <dbReference type="ARBA" id="ARBA00022840"/>
    </source>
</evidence>
<dbReference type="Gramene" id="Pp3c22_18850V3.1">
    <property type="protein sequence ID" value="Pp3c22_18850V3.1"/>
    <property type="gene ID" value="Pp3c22_18850"/>
</dbReference>
<dbReference type="GO" id="GO:0005524">
    <property type="term" value="F:ATP binding"/>
    <property type="evidence" value="ECO:0007669"/>
    <property type="project" value="UniProtKB-KW"/>
</dbReference>
<dbReference type="InterPro" id="IPR000719">
    <property type="entry name" value="Prot_kinase_dom"/>
</dbReference>
<dbReference type="OMA" id="IDNPTCD"/>
<keyword evidence="6" id="KW-0418">Kinase</keyword>
<evidence type="ECO:0000256" key="9">
    <source>
        <dbReference type="ARBA" id="ARBA00048679"/>
    </source>
</evidence>
<dbReference type="SUPFAM" id="SSF56112">
    <property type="entry name" value="Protein kinase-like (PK-like)"/>
    <property type="match status" value="1"/>
</dbReference>
<sequence length="398" mass="44507">MESDCGSCCGLFPKRRRKESKPTLLIDKHYSKEHLLGFTVEEVEKATQTASKNGVKSTIPIYHYTPPYCNTRTSCTDVPKGSPSQLGSSYIGVQYETSDEFRTGHRAAKVTHCVVRSEDSHGNKMINEYVRERKIGTGSYGKVVLHRSQEDGMFYALKIFHKSRLCKLRVSPTETAMMDVLREVMIMKQLDHPNIVKLIEVIDDPQSDNYYMVLEYVEGGWIFEGCGPAGGIGDARARQYFRDVVAGLIYLHKNNIIHGDIKPENLLVSSDGHIKICDFGVSRKFEDGNDELRRSPGTPVYTAPECCLGLTYHGKAADVWALGCTLYCMVLGSYPFKGDNLQSTYDKIVNDPLHISGHVEPDLADLLRGLLCKDATKRLSLEAVANHSWVVRGYGPVQ</sequence>
<comment type="catalytic activity">
    <reaction evidence="9">
        <text>L-seryl-[protein] + ATP = O-phospho-L-seryl-[protein] + ADP + H(+)</text>
        <dbReference type="Rhea" id="RHEA:17989"/>
        <dbReference type="Rhea" id="RHEA-COMP:9863"/>
        <dbReference type="Rhea" id="RHEA-COMP:11604"/>
        <dbReference type="ChEBI" id="CHEBI:15378"/>
        <dbReference type="ChEBI" id="CHEBI:29999"/>
        <dbReference type="ChEBI" id="CHEBI:30616"/>
        <dbReference type="ChEBI" id="CHEBI:83421"/>
        <dbReference type="ChEBI" id="CHEBI:456216"/>
        <dbReference type="EC" id="2.7.11.1"/>
    </reaction>
</comment>
<dbReference type="PROSITE" id="PS00108">
    <property type="entry name" value="PROTEIN_KINASE_ST"/>
    <property type="match status" value="1"/>
</dbReference>
<dbReference type="STRING" id="3218.A0A2K1IP02"/>
<accession>A0A2K1IP02</accession>
<name>A0A2K1IP02_PHYPA</name>
<dbReference type="EnsemblPlants" id="Pp3c22_18850V3.2">
    <property type="protein sequence ID" value="Pp3c22_18850V3.2"/>
    <property type="gene ID" value="Pp3c22_18850"/>
</dbReference>
<keyword evidence="7" id="KW-0067">ATP-binding</keyword>
<comment type="catalytic activity">
    <reaction evidence="8">
        <text>L-threonyl-[protein] + ATP = O-phospho-L-threonyl-[protein] + ADP + H(+)</text>
        <dbReference type="Rhea" id="RHEA:46608"/>
        <dbReference type="Rhea" id="RHEA-COMP:11060"/>
        <dbReference type="Rhea" id="RHEA-COMP:11605"/>
        <dbReference type="ChEBI" id="CHEBI:15378"/>
        <dbReference type="ChEBI" id="CHEBI:30013"/>
        <dbReference type="ChEBI" id="CHEBI:30616"/>
        <dbReference type="ChEBI" id="CHEBI:61977"/>
        <dbReference type="ChEBI" id="CHEBI:456216"/>
        <dbReference type="EC" id="2.7.11.1"/>
    </reaction>
</comment>
<evidence type="ECO:0000313" key="13">
    <source>
        <dbReference type="EMBL" id="PNR31006.1"/>
    </source>
</evidence>
<dbReference type="InterPro" id="IPR008271">
    <property type="entry name" value="Ser/Thr_kinase_AS"/>
</dbReference>
<protein>
    <recommendedName>
        <fullName evidence="1">non-specific serine/threonine protein kinase</fullName>
        <ecNumber evidence="1">2.7.11.1</ecNumber>
    </recommendedName>
</protein>
<dbReference type="OrthoDB" id="68483at2759"/>
<dbReference type="PANTHER" id="PTHR24346:SF39">
    <property type="entry name" value="SERINE_THREONINE-PROTEIN KINASE GRIK1-RELATED"/>
    <property type="match status" value="1"/>
</dbReference>
<reference evidence="13 15" key="2">
    <citation type="journal article" date="2018" name="Plant J.">
        <title>The Physcomitrella patens chromosome-scale assembly reveals moss genome structure and evolution.</title>
        <authorList>
            <person name="Lang D."/>
            <person name="Ullrich K.K."/>
            <person name="Murat F."/>
            <person name="Fuchs J."/>
            <person name="Jenkins J."/>
            <person name="Haas F.B."/>
            <person name="Piednoel M."/>
            <person name="Gundlach H."/>
            <person name="Van Bel M."/>
            <person name="Meyberg R."/>
            <person name="Vives C."/>
            <person name="Morata J."/>
            <person name="Symeonidi A."/>
            <person name="Hiss M."/>
            <person name="Muchero W."/>
            <person name="Kamisugi Y."/>
            <person name="Saleh O."/>
            <person name="Blanc G."/>
            <person name="Decker E.L."/>
            <person name="van Gessel N."/>
            <person name="Grimwood J."/>
            <person name="Hayes R.D."/>
            <person name="Graham S.W."/>
            <person name="Gunter L.E."/>
            <person name="McDaniel S.F."/>
            <person name="Hoernstein S.N.W."/>
            <person name="Larsson A."/>
            <person name="Li F.W."/>
            <person name="Perroud P.F."/>
            <person name="Phillips J."/>
            <person name="Ranjan P."/>
            <person name="Rokshar D.S."/>
            <person name="Rothfels C.J."/>
            <person name="Schneider L."/>
            <person name="Shu S."/>
            <person name="Stevenson D.W."/>
            <person name="Thummler F."/>
            <person name="Tillich M."/>
            <person name="Villarreal Aguilar J.C."/>
            <person name="Widiez T."/>
            <person name="Wong G.K."/>
            <person name="Wymore A."/>
            <person name="Zhang Y."/>
            <person name="Zimmer A.D."/>
            <person name="Quatrano R.S."/>
            <person name="Mayer K.F.X."/>
            <person name="Goodstein D."/>
            <person name="Casacuberta J.M."/>
            <person name="Vandepoele K."/>
            <person name="Reski R."/>
            <person name="Cuming A.C."/>
            <person name="Tuskan G.A."/>
            <person name="Maumus F."/>
            <person name="Salse J."/>
            <person name="Schmutz J."/>
            <person name="Rensing S.A."/>
        </authorList>
    </citation>
    <scope>NUCLEOTIDE SEQUENCE [LARGE SCALE GENOMIC DNA]</scope>
    <source>
        <strain evidence="14 15">cv. Gransden 2004</strain>
    </source>
</reference>
<dbReference type="GO" id="GO:0004674">
    <property type="term" value="F:protein serine/threonine kinase activity"/>
    <property type="evidence" value="ECO:0000318"/>
    <property type="project" value="GO_Central"/>
</dbReference>
<evidence type="ECO:0000256" key="8">
    <source>
        <dbReference type="ARBA" id="ARBA00047899"/>
    </source>
</evidence>
<evidence type="ECO:0000313" key="14">
    <source>
        <dbReference type="EnsemblPlants" id="Pp3c22_18850V3.1"/>
    </source>
</evidence>
<evidence type="ECO:0000256" key="10">
    <source>
        <dbReference type="ARBA" id="ARBA00054601"/>
    </source>
</evidence>
<dbReference type="FunFam" id="3.30.200.20:FF:000206">
    <property type="entry name" value="Serine/threonine-protein kinase Ssp1"/>
    <property type="match status" value="1"/>
</dbReference>
<dbReference type="Gene3D" id="1.10.510.10">
    <property type="entry name" value="Transferase(Phosphotransferase) domain 1"/>
    <property type="match status" value="1"/>
</dbReference>